<dbReference type="PANTHER" id="PTHR43441:SF10">
    <property type="entry name" value="ACETYLTRANSFERASE"/>
    <property type="match status" value="1"/>
</dbReference>
<accession>A0A6L6XNM7</accession>
<evidence type="ECO:0000313" key="3">
    <source>
        <dbReference type="EMBL" id="MVQ48854.1"/>
    </source>
</evidence>
<comment type="caution">
    <text evidence="3">The sequence shown here is derived from an EMBL/GenBank/DDBJ whole genome shotgun (WGS) entry which is preliminary data.</text>
</comment>
<evidence type="ECO:0000313" key="4">
    <source>
        <dbReference type="Proteomes" id="UP000473525"/>
    </source>
</evidence>
<dbReference type="Proteomes" id="UP000473525">
    <property type="component" value="Unassembled WGS sequence"/>
</dbReference>
<sequence length="273" mass="28907">MLHVTGPGRAEVRSTPAGSPVDPEALGAALDAAFADGVGVVGWWVPVGDWVARRTAWRLGFAYGGVLRGWVDGADAWAFTLGADDPREPRTRWLDCPVIEGDGVRLRPLTTADAPRVVEGIGDPDTQFWLSFMPRDPGPAEGLAYLETALVRLADNHTVTWGFAETGDDRLLGAVGLYRLDTEPELGYWTHPDARGRGLTVRAARLALGHAFGTLGLSHVAAYAAAGNAASLGVLEALGMRRVGVRRRSATTGDGRVADLVGYDLLAEELSAG</sequence>
<dbReference type="RefSeq" id="WP_157341240.1">
    <property type="nucleotide sequence ID" value="NZ_WSEK01000004.1"/>
</dbReference>
<keyword evidence="4" id="KW-1185">Reference proteome</keyword>
<dbReference type="PROSITE" id="PS51186">
    <property type="entry name" value="GNAT"/>
    <property type="match status" value="1"/>
</dbReference>
<dbReference type="SUPFAM" id="SSF55729">
    <property type="entry name" value="Acyl-CoA N-acyltransferases (Nat)"/>
    <property type="match status" value="1"/>
</dbReference>
<gene>
    <name evidence="3" type="ORF">GON03_06640</name>
</gene>
<feature type="region of interest" description="Disordered" evidence="1">
    <location>
        <begin position="1"/>
        <end position="20"/>
    </location>
</feature>
<dbReference type="Gene3D" id="3.40.630.30">
    <property type="match status" value="2"/>
</dbReference>
<dbReference type="EMBL" id="WSEK01000004">
    <property type="protein sequence ID" value="MVQ48854.1"/>
    <property type="molecule type" value="Genomic_DNA"/>
</dbReference>
<protein>
    <submittedName>
        <fullName evidence="3">GNAT family N-acetyltransferase</fullName>
    </submittedName>
</protein>
<dbReference type="GO" id="GO:0005737">
    <property type="term" value="C:cytoplasm"/>
    <property type="evidence" value="ECO:0007669"/>
    <property type="project" value="TreeGrafter"/>
</dbReference>
<dbReference type="GO" id="GO:1990189">
    <property type="term" value="F:protein N-terminal-serine acetyltransferase activity"/>
    <property type="evidence" value="ECO:0007669"/>
    <property type="project" value="TreeGrafter"/>
</dbReference>
<dbReference type="InterPro" id="IPR051908">
    <property type="entry name" value="Ribosomal_N-acetyltransferase"/>
</dbReference>
<reference evidence="3 4" key="1">
    <citation type="submission" date="2019-12" db="EMBL/GenBank/DDBJ databases">
        <authorList>
            <person name="Huq M.A."/>
        </authorList>
    </citation>
    <scope>NUCLEOTIDE SEQUENCE [LARGE SCALE GENOMIC DNA]</scope>
    <source>
        <strain evidence="3 4">MAH-18</strain>
    </source>
</reference>
<organism evidence="3 4">
    <name type="scientific">Nocardioides agri</name>
    <dbReference type="NCBI Taxonomy" id="2682843"/>
    <lineage>
        <taxon>Bacteria</taxon>
        <taxon>Bacillati</taxon>
        <taxon>Actinomycetota</taxon>
        <taxon>Actinomycetes</taxon>
        <taxon>Propionibacteriales</taxon>
        <taxon>Nocardioidaceae</taxon>
        <taxon>Nocardioides</taxon>
    </lineage>
</organism>
<evidence type="ECO:0000259" key="2">
    <source>
        <dbReference type="PROSITE" id="PS51186"/>
    </source>
</evidence>
<dbReference type="InterPro" id="IPR016181">
    <property type="entry name" value="Acyl_CoA_acyltransferase"/>
</dbReference>
<evidence type="ECO:0000256" key="1">
    <source>
        <dbReference type="SAM" id="MobiDB-lite"/>
    </source>
</evidence>
<keyword evidence="3" id="KW-0808">Transferase</keyword>
<name>A0A6L6XNM7_9ACTN</name>
<dbReference type="GO" id="GO:0008999">
    <property type="term" value="F:protein-N-terminal-alanine acetyltransferase activity"/>
    <property type="evidence" value="ECO:0007669"/>
    <property type="project" value="TreeGrafter"/>
</dbReference>
<dbReference type="InterPro" id="IPR000182">
    <property type="entry name" value="GNAT_dom"/>
</dbReference>
<dbReference type="AlphaFoldDB" id="A0A6L6XNM7"/>
<dbReference type="PANTHER" id="PTHR43441">
    <property type="entry name" value="RIBOSOMAL-PROTEIN-SERINE ACETYLTRANSFERASE"/>
    <property type="match status" value="1"/>
</dbReference>
<dbReference type="Pfam" id="PF13302">
    <property type="entry name" value="Acetyltransf_3"/>
    <property type="match status" value="1"/>
</dbReference>
<feature type="domain" description="N-acetyltransferase" evidence="2">
    <location>
        <begin position="104"/>
        <end position="266"/>
    </location>
</feature>
<proteinExistence type="predicted"/>